<feature type="transmembrane region" description="Helical" evidence="2">
    <location>
        <begin position="743"/>
        <end position="765"/>
    </location>
</feature>
<feature type="transmembrane region" description="Helical" evidence="2">
    <location>
        <begin position="851"/>
        <end position="873"/>
    </location>
</feature>
<proteinExistence type="predicted"/>
<keyword evidence="2" id="KW-1133">Transmembrane helix</keyword>
<keyword evidence="2" id="KW-0812">Transmembrane</keyword>
<organism evidence="4 5">
    <name type="scientific">Seiridium cardinale</name>
    <dbReference type="NCBI Taxonomy" id="138064"/>
    <lineage>
        <taxon>Eukaryota</taxon>
        <taxon>Fungi</taxon>
        <taxon>Dikarya</taxon>
        <taxon>Ascomycota</taxon>
        <taxon>Pezizomycotina</taxon>
        <taxon>Sordariomycetes</taxon>
        <taxon>Xylariomycetidae</taxon>
        <taxon>Amphisphaeriales</taxon>
        <taxon>Sporocadaceae</taxon>
        <taxon>Seiridium</taxon>
    </lineage>
</organism>
<feature type="transmembrane region" description="Helical" evidence="2">
    <location>
        <begin position="178"/>
        <end position="202"/>
    </location>
</feature>
<feature type="transmembrane region" description="Helical" evidence="2">
    <location>
        <begin position="515"/>
        <end position="532"/>
    </location>
</feature>
<comment type="caution">
    <text evidence="4">The sequence shown here is derived from an EMBL/GenBank/DDBJ whole genome shotgun (WGS) entry which is preliminary data.</text>
</comment>
<dbReference type="Proteomes" id="UP001465668">
    <property type="component" value="Unassembled WGS sequence"/>
</dbReference>
<dbReference type="EMBL" id="JARVKM010000032">
    <property type="protein sequence ID" value="KAK9775782.1"/>
    <property type="molecule type" value="Genomic_DNA"/>
</dbReference>
<feature type="transmembrane region" description="Helical" evidence="2">
    <location>
        <begin position="618"/>
        <end position="640"/>
    </location>
</feature>
<feature type="region of interest" description="Disordered" evidence="1">
    <location>
        <begin position="302"/>
        <end position="391"/>
    </location>
</feature>
<feature type="compositionally biased region" description="Low complexity" evidence="1">
    <location>
        <begin position="375"/>
        <end position="386"/>
    </location>
</feature>
<accession>A0ABR2XPR6</accession>
<evidence type="ECO:0000256" key="1">
    <source>
        <dbReference type="SAM" id="MobiDB-lite"/>
    </source>
</evidence>
<feature type="transmembrane region" description="Helical" evidence="2">
    <location>
        <begin position="148"/>
        <end position="166"/>
    </location>
</feature>
<gene>
    <name evidence="4" type="ORF">SCAR479_07598</name>
</gene>
<evidence type="ECO:0000313" key="4">
    <source>
        <dbReference type="EMBL" id="KAK9775782.1"/>
    </source>
</evidence>
<protein>
    <submittedName>
        <fullName evidence="4">Uncharacterized protein</fullName>
    </submittedName>
</protein>
<evidence type="ECO:0000313" key="5">
    <source>
        <dbReference type="Proteomes" id="UP001465668"/>
    </source>
</evidence>
<feature type="transmembrane region" description="Helical" evidence="2">
    <location>
        <begin position="208"/>
        <end position="230"/>
    </location>
</feature>
<keyword evidence="3" id="KW-0732">Signal</keyword>
<keyword evidence="2" id="KW-0472">Membrane</keyword>
<name>A0ABR2XPR6_9PEZI</name>
<feature type="transmembrane region" description="Helical" evidence="2">
    <location>
        <begin position="473"/>
        <end position="495"/>
    </location>
</feature>
<feature type="transmembrane region" description="Helical" evidence="2">
    <location>
        <begin position="660"/>
        <end position="677"/>
    </location>
</feature>
<sequence length="918" mass="103579">MRMISAYALLMALAAVISVQLVAASECNNTPAPTKLSDIFWQLRDLEGPSPTLGKNVYVGNQNQTFCCLRAVGEALAIENGTLIKNNNFIQTTTDDLIQRATHSNQFPCDAIFNGNTSGAPIVEVPYLWWSQNCPGWQRNDRSNLESWLQPLSGFLIPAVPLIFSIPRRRKLEVYRQFFIADLSGVKSYLAAPLGALGAAVIVILDTVIWLSTCFAFAAPMILSGLYEAVLDNRMLDFLKEKIQNKRLTLDMRARCLMVILIGNLDLALEEDEEQSHQLLSIEASHGVIEGRPRIPMTRITTGTEAEANGENKPVQSLPEIGIEESSQPDDGDWPPLTERGNELPRRRSTSRSLALPVPPSLGGTQRTGDPLEVSRSAQSQSSIHSKLGRRPTIQQVASPWRHMENLLYEIRLYDDEDRLRAEFPRQWPKHDCGDEMCDDQAHVERPRARDHIFESFVAKTRTRLRTMLHCQYSFGTIVGAPVIFFLGGFIFALLSSLEDLGDEDIAEALAFGQWYMIIPHISIISGLLLAGNNPNILEGVFATERDEEVDVIRFFGLRFGLAFPSCYKTAWQWRRGHVKKGWITKIINTYGARRDVDFRGNVELDDDMEDLRERTTLVAFDWAFILAIMSLLIFVPYVLAFLTSYFTPPVGLACRALTSSVYACSQAGQILLWFWANNGGPLGPGNDHRVKLLDFTRKGGWLDRTGFFKASSVSWLIKSNPNWCPSKPWLMLKSKRVWTARMFWCVFYHFFAMIFGIGAVFSVLGGTLMQLMGVYSANICAYQKHAAPLLLPRFSEAISAHVMFQLGPSTGPNTDKSTVQSRFWLSPHEDRPMVVVSKNTALAIHAAEQYWMPCAITAIMFLAVVSFIGWWYQRRMRDVFAELVRNIDVQKYDRHDTRMARPLKDRRPHDFGSIAVD</sequence>
<keyword evidence="5" id="KW-1185">Reference proteome</keyword>
<feature type="chain" id="PRO_5045398517" evidence="3">
    <location>
        <begin position="25"/>
        <end position="918"/>
    </location>
</feature>
<feature type="signal peptide" evidence="3">
    <location>
        <begin position="1"/>
        <end position="24"/>
    </location>
</feature>
<evidence type="ECO:0000256" key="2">
    <source>
        <dbReference type="SAM" id="Phobius"/>
    </source>
</evidence>
<evidence type="ECO:0000256" key="3">
    <source>
        <dbReference type="SAM" id="SignalP"/>
    </source>
</evidence>
<reference evidence="4 5" key="1">
    <citation type="submission" date="2024-02" db="EMBL/GenBank/DDBJ databases">
        <title>First draft genome assembly of two strains of Seiridium cardinale.</title>
        <authorList>
            <person name="Emiliani G."/>
            <person name="Scali E."/>
        </authorList>
    </citation>
    <scope>NUCLEOTIDE SEQUENCE [LARGE SCALE GENOMIC DNA]</scope>
    <source>
        <strain evidence="4 5">BM-138-000479</strain>
    </source>
</reference>